<dbReference type="RefSeq" id="WP_215581856.1">
    <property type="nucleotide sequence ID" value="NZ_CP073754.1"/>
</dbReference>
<keyword evidence="3" id="KW-1185">Reference proteome</keyword>
<proteinExistence type="predicted"/>
<accession>A0A975MMX3</accession>
<evidence type="ECO:0000313" key="3">
    <source>
        <dbReference type="Proteomes" id="UP000676649"/>
    </source>
</evidence>
<dbReference type="AlphaFoldDB" id="A0A975MMX3"/>
<feature type="chain" id="PRO_5037884483" description="PEP-CTERM protein-sorting domain-containing protein" evidence="1">
    <location>
        <begin position="24"/>
        <end position="223"/>
    </location>
</feature>
<organism evidence="2 3">
    <name type="scientific">Methylomonas paludis</name>
    <dbReference type="NCBI Taxonomy" id="1173101"/>
    <lineage>
        <taxon>Bacteria</taxon>
        <taxon>Pseudomonadati</taxon>
        <taxon>Pseudomonadota</taxon>
        <taxon>Gammaproteobacteria</taxon>
        <taxon>Methylococcales</taxon>
        <taxon>Methylococcaceae</taxon>
        <taxon>Methylomonas</taxon>
    </lineage>
</organism>
<dbReference type="EMBL" id="CP073754">
    <property type="protein sequence ID" value="QWF70559.1"/>
    <property type="molecule type" value="Genomic_DNA"/>
</dbReference>
<dbReference type="Proteomes" id="UP000676649">
    <property type="component" value="Chromosome"/>
</dbReference>
<reference evidence="2" key="1">
    <citation type="submission" date="2021-04" db="EMBL/GenBank/DDBJ databases">
        <title>Draft genome sequence data of methanotrophic Methylovulum sp. strain S1L and Methylomonas sp. strain S2AM isolated from boreal lake water columns.</title>
        <authorList>
            <person name="Rissanen A.J."/>
            <person name="Mangayil R."/>
            <person name="Svenning M.M."/>
            <person name="Khanongnuch R."/>
        </authorList>
    </citation>
    <scope>NUCLEOTIDE SEQUENCE</scope>
    <source>
        <strain evidence="2">S2AM</strain>
    </source>
</reference>
<evidence type="ECO:0008006" key="4">
    <source>
        <dbReference type="Google" id="ProtNLM"/>
    </source>
</evidence>
<evidence type="ECO:0000313" key="2">
    <source>
        <dbReference type="EMBL" id="QWF70559.1"/>
    </source>
</evidence>
<sequence length="223" mass="23282">MIIRKFTLTMALFAVSLTSQVEAGVFDFSFTGPGVSGSVVLTYGAATDAKYSQAYEVTGISGSFTDTNNGLNIVNAAIGSLVAITHDTPEVTNLLAPNDFSRFAVAANLPVDNGGFLTYDNLYYPAGSPQTASDYPASGGFLDIYGLMFDIGGGKVVNFWSNGISGGSAADYGVAVANTLTAFDYVSGGVSVVPEPNILFLLGNGLLALVLKQRYSHIKSRIN</sequence>
<name>A0A975MMX3_9GAMM</name>
<feature type="signal peptide" evidence="1">
    <location>
        <begin position="1"/>
        <end position="23"/>
    </location>
</feature>
<keyword evidence="1" id="KW-0732">Signal</keyword>
<gene>
    <name evidence="2" type="ORF">KEF85_14705</name>
</gene>
<evidence type="ECO:0000256" key="1">
    <source>
        <dbReference type="SAM" id="SignalP"/>
    </source>
</evidence>
<protein>
    <recommendedName>
        <fullName evidence="4">PEP-CTERM protein-sorting domain-containing protein</fullName>
    </recommendedName>
</protein>
<dbReference type="KEGG" id="mpad:KEF85_14705"/>